<dbReference type="RefSeq" id="WP_087113397.1">
    <property type="nucleotide sequence ID" value="NZ_CBCSCN010000026.1"/>
</dbReference>
<dbReference type="HAMAP" id="MF_00167">
    <property type="entry name" value="CsrA"/>
    <property type="match status" value="1"/>
</dbReference>
<organism evidence="7 8">
    <name type="scientific">Parendozoicomonas haliclonae</name>
    <dbReference type="NCBI Taxonomy" id="1960125"/>
    <lineage>
        <taxon>Bacteria</taxon>
        <taxon>Pseudomonadati</taxon>
        <taxon>Pseudomonadota</taxon>
        <taxon>Gammaproteobacteria</taxon>
        <taxon>Oceanospirillales</taxon>
        <taxon>Endozoicomonadaceae</taxon>
        <taxon>Parendozoicomonas</taxon>
    </lineage>
</organism>
<keyword evidence="8" id="KW-1185">Reference proteome</keyword>
<dbReference type="GO" id="GO:0048027">
    <property type="term" value="F:mRNA 5'-UTR binding"/>
    <property type="evidence" value="ECO:0007669"/>
    <property type="project" value="UniProtKB-UniRule"/>
</dbReference>
<evidence type="ECO:0000256" key="3">
    <source>
        <dbReference type="ARBA" id="ARBA00022884"/>
    </source>
</evidence>
<dbReference type="GO" id="GO:0006402">
    <property type="term" value="P:mRNA catabolic process"/>
    <property type="evidence" value="ECO:0007669"/>
    <property type="project" value="InterPro"/>
</dbReference>
<evidence type="ECO:0000256" key="1">
    <source>
        <dbReference type="ARBA" id="ARBA00022490"/>
    </source>
</evidence>
<keyword evidence="4 5" id="KW-0010">Activator</keyword>
<dbReference type="AlphaFoldDB" id="A0A1X7AS32"/>
<name>A0A1X7AS32_9GAMM</name>
<reference evidence="7 8" key="1">
    <citation type="submission" date="2017-03" db="EMBL/GenBank/DDBJ databases">
        <authorList>
            <person name="Afonso C.L."/>
            <person name="Miller P.J."/>
            <person name="Scott M.A."/>
            <person name="Spackman E."/>
            <person name="Goraichik I."/>
            <person name="Dimitrov K.M."/>
            <person name="Suarez D.L."/>
            <person name="Swayne D.E."/>
        </authorList>
    </citation>
    <scope>NUCLEOTIDE SEQUENCE [LARGE SCALE GENOMIC DNA]</scope>
    <source>
        <strain evidence="7">SB41UT1</strain>
    </source>
</reference>
<keyword evidence="2 5" id="KW-0810">Translation regulation</keyword>
<proteinExistence type="inferred from homology"/>
<sequence>MLILTRRVGETLMIGDEVTVTVLGVKGNQVRIGVNAPKEVAVHREEIYQRIQKEREGDSDDFSDQQQWATEVEEGNGPY</sequence>
<dbReference type="OrthoDB" id="9809061at2"/>
<dbReference type="InterPro" id="IPR036107">
    <property type="entry name" value="CsrA_sf"/>
</dbReference>
<dbReference type="EMBL" id="FWPT01000022">
    <property type="protein sequence ID" value="SMA50953.1"/>
    <property type="molecule type" value="Genomic_DNA"/>
</dbReference>
<keyword evidence="3 5" id="KW-0694">RNA-binding</keyword>
<evidence type="ECO:0000256" key="5">
    <source>
        <dbReference type="HAMAP-Rule" id="MF_00167"/>
    </source>
</evidence>
<dbReference type="InterPro" id="IPR003751">
    <property type="entry name" value="CsrA"/>
</dbReference>
<keyword evidence="5" id="KW-0678">Repressor</keyword>
<protein>
    <recommendedName>
        <fullName evidence="5">Translational regulator CsrA</fullName>
    </recommendedName>
    <alternativeName>
        <fullName evidence="5">Carbon storage regulator</fullName>
    </alternativeName>
</protein>
<feature type="region of interest" description="Disordered" evidence="6">
    <location>
        <begin position="53"/>
        <end position="79"/>
    </location>
</feature>
<comment type="subcellular location">
    <subcellularLocation>
        <location evidence="5">Cytoplasm</location>
    </subcellularLocation>
</comment>
<dbReference type="GO" id="GO:0006109">
    <property type="term" value="P:regulation of carbohydrate metabolic process"/>
    <property type="evidence" value="ECO:0007669"/>
    <property type="project" value="UniProtKB-UniRule"/>
</dbReference>
<evidence type="ECO:0000256" key="6">
    <source>
        <dbReference type="SAM" id="MobiDB-lite"/>
    </source>
</evidence>
<accession>A0A1X7AS32</accession>
<dbReference type="NCBIfam" id="TIGR00202">
    <property type="entry name" value="csrA"/>
    <property type="match status" value="1"/>
</dbReference>
<dbReference type="Pfam" id="PF02599">
    <property type="entry name" value="CsrA"/>
    <property type="match status" value="1"/>
</dbReference>
<dbReference type="Gene3D" id="2.60.40.4380">
    <property type="entry name" value="Translational regulator CsrA"/>
    <property type="match status" value="1"/>
</dbReference>
<dbReference type="GO" id="GO:0045948">
    <property type="term" value="P:positive regulation of translational initiation"/>
    <property type="evidence" value="ECO:0007669"/>
    <property type="project" value="UniProtKB-UniRule"/>
</dbReference>
<evidence type="ECO:0000256" key="4">
    <source>
        <dbReference type="ARBA" id="ARBA00023159"/>
    </source>
</evidence>
<evidence type="ECO:0000256" key="2">
    <source>
        <dbReference type="ARBA" id="ARBA00022845"/>
    </source>
</evidence>
<keyword evidence="1 5" id="KW-0963">Cytoplasm</keyword>
<dbReference type="PANTHER" id="PTHR34984">
    <property type="entry name" value="CARBON STORAGE REGULATOR"/>
    <property type="match status" value="1"/>
</dbReference>
<dbReference type="SUPFAM" id="SSF117130">
    <property type="entry name" value="CsrA-like"/>
    <property type="match status" value="1"/>
</dbReference>
<dbReference type="NCBIfam" id="NF002469">
    <property type="entry name" value="PRK01712.1"/>
    <property type="match status" value="1"/>
</dbReference>
<comment type="subunit">
    <text evidence="5">Homodimer; the beta-strands of each monomer intercalate to form a hydrophobic core, while the alpha-helices form wings that extend away from the core.</text>
</comment>
<gene>
    <name evidence="5 7" type="primary">csrA</name>
    <name evidence="7" type="ORF">EHSB41UT_04774</name>
</gene>
<evidence type="ECO:0000313" key="7">
    <source>
        <dbReference type="EMBL" id="SMA50953.1"/>
    </source>
</evidence>
<dbReference type="Proteomes" id="UP000196573">
    <property type="component" value="Unassembled WGS sequence"/>
</dbReference>
<dbReference type="GO" id="GO:0005829">
    <property type="term" value="C:cytosol"/>
    <property type="evidence" value="ECO:0007669"/>
    <property type="project" value="TreeGrafter"/>
</dbReference>
<dbReference type="PANTHER" id="PTHR34984:SF1">
    <property type="entry name" value="CARBON STORAGE REGULATOR"/>
    <property type="match status" value="1"/>
</dbReference>
<evidence type="ECO:0000313" key="8">
    <source>
        <dbReference type="Proteomes" id="UP000196573"/>
    </source>
</evidence>
<comment type="similarity">
    <text evidence="5">Belongs to the CsrA/RsmA family.</text>
</comment>
<dbReference type="GO" id="GO:0045947">
    <property type="term" value="P:negative regulation of translational initiation"/>
    <property type="evidence" value="ECO:0007669"/>
    <property type="project" value="UniProtKB-UniRule"/>
</dbReference>
<dbReference type="FunFam" id="2.60.40.4380:FF:000001">
    <property type="entry name" value="Translational regulator CsrA"/>
    <property type="match status" value="1"/>
</dbReference>
<comment type="function">
    <text evidence="5">A key translational regulator that binds mRNA to regulate translation initiation and/or mRNA stability. Mediates global changes in gene expression, shifting from rapid growth to stress survival by linking envelope stress, the stringent response and the catabolite repression systems. Usually binds in the 5'-UTR; binding at or near the Shine-Dalgarno sequence prevents ribosome-binding, repressing translation, binding elsewhere in the 5'-UTR can activate translation and/or stabilize the mRNA. Its function is antagonized by small RNA(s).</text>
</comment>